<evidence type="ECO:0000256" key="1">
    <source>
        <dbReference type="SAM" id="MobiDB-lite"/>
    </source>
</evidence>
<reference evidence="3" key="1">
    <citation type="journal article" date="2009" name="Science">
        <title>The B73 maize genome: complexity, diversity, and dynamics.</title>
        <authorList>
            <person name="Schnable P.S."/>
            <person name="Ware D."/>
            <person name="Fulton R.S."/>
            <person name="Stein J.C."/>
            <person name="Wei F."/>
            <person name="Pasternak S."/>
            <person name="Liang C."/>
            <person name="Zhang J."/>
            <person name="Fulton L."/>
            <person name="Graves T.A."/>
            <person name="Minx P."/>
            <person name="Reily A.D."/>
            <person name="Courtney L."/>
            <person name="Kruchowski S.S."/>
            <person name="Tomlinson C."/>
            <person name="Strong C."/>
            <person name="Delehaunty K."/>
            <person name="Fronick C."/>
            <person name="Courtney B."/>
            <person name="Rock S.M."/>
            <person name="Belter E."/>
            <person name="Du F."/>
            <person name="Kim K."/>
            <person name="Abbott R.M."/>
            <person name="Cotton M."/>
            <person name="Levy A."/>
            <person name="Marchetto P."/>
            <person name="Ochoa K."/>
            <person name="Jackson S.M."/>
            <person name="Gillam B."/>
            <person name="Chen W."/>
            <person name="Yan L."/>
            <person name="Higginbotham J."/>
            <person name="Cardenas M."/>
            <person name="Waligorski J."/>
            <person name="Applebaum E."/>
            <person name="Phelps L."/>
            <person name="Falcone J."/>
            <person name="Kanchi K."/>
            <person name="Thane T."/>
            <person name="Scimone A."/>
            <person name="Thane N."/>
            <person name="Henke J."/>
            <person name="Wang T."/>
            <person name="Ruppert J."/>
            <person name="Shah N."/>
            <person name="Rotter K."/>
            <person name="Hodges J."/>
            <person name="Ingenthron E."/>
            <person name="Cordes M."/>
            <person name="Kohlberg S."/>
            <person name="Sgro J."/>
            <person name="Delgado B."/>
            <person name="Mead K."/>
            <person name="Chinwalla A."/>
            <person name="Leonard S."/>
            <person name="Crouse K."/>
            <person name="Collura K."/>
            <person name="Kudrna D."/>
            <person name="Currie J."/>
            <person name="He R."/>
            <person name="Angelova A."/>
            <person name="Rajasekar S."/>
            <person name="Mueller T."/>
            <person name="Lomeli R."/>
            <person name="Scara G."/>
            <person name="Ko A."/>
            <person name="Delaney K."/>
            <person name="Wissotski M."/>
            <person name="Lopez G."/>
            <person name="Campos D."/>
            <person name="Braidotti M."/>
            <person name="Ashley E."/>
            <person name="Golser W."/>
            <person name="Kim H."/>
            <person name="Lee S."/>
            <person name="Lin J."/>
            <person name="Dujmic Z."/>
            <person name="Kim W."/>
            <person name="Talag J."/>
            <person name="Zuccolo A."/>
            <person name="Fan C."/>
            <person name="Sebastian A."/>
            <person name="Kramer M."/>
            <person name="Spiegel L."/>
            <person name="Nascimento L."/>
            <person name="Zutavern T."/>
            <person name="Miller B."/>
            <person name="Ambroise C."/>
            <person name="Muller S."/>
            <person name="Spooner W."/>
            <person name="Narechania A."/>
            <person name="Ren L."/>
            <person name="Wei S."/>
            <person name="Kumari S."/>
            <person name="Faga B."/>
            <person name="Levy M.J."/>
            <person name="McMahan L."/>
            <person name="Van Buren P."/>
            <person name="Vaughn M.W."/>
            <person name="Ying K."/>
            <person name="Yeh C.-T."/>
            <person name="Emrich S.J."/>
            <person name="Jia Y."/>
            <person name="Kalyanaraman A."/>
            <person name="Hsia A.-P."/>
            <person name="Barbazuk W.B."/>
            <person name="Baucom R.S."/>
            <person name="Brutnell T.P."/>
            <person name="Carpita N.C."/>
            <person name="Chaparro C."/>
            <person name="Chia J.-M."/>
            <person name="Deragon J.-M."/>
            <person name="Estill J.C."/>
            <person name="Fu Y."/>
            <person name="Jeddeloh J.A."/>
            <person name="Han Y."/>
            <person name="Lee H."/>
            <person name="Li P."/>
            <person name="Lisch D.R."/>
            <person name="Liu S."/>
            <person name="Liu Z."/>
            <person name="Nagel D.H."/>
            <person name="McCann M.C."/>
            <person name="SanMiguel P."/>
            <person name="Myers A.M."/>
            <person name="Nettleton D."/>
            <person name="Nguyen J."/>
            <person name="Penning B.W."/>
            <person name="Ponnala L."/>
            <person name="Schneider K.L."/>
            <person name="Schwartz D.C."/>
            <person name="Sharma A."/>
            <person name="Soderlund C."/>
            <person name="Springer N.M."/>
            <person name="Sun Q."/>
            <person name="Wang H."/>
            <person name="Waterman M."/>
            <person name="Westerman R."/>
            <person name="Wolfgruber T.K."/>
            <person name="Yang L."/>
            <person name="Yu Y."/>
            <person name="Zhang L."/>
            <person name="Zhou S."/>
            <person name="Zhu Q."/>
            <person name="Bennetzen J.L."/>
            <person name="Dawe R.K."/>
            <person name="Jiang J."/>
            <person name="Jiang N."/>
            <person name="Presting G.G."/>
            <person name="Wessler S.R."/>
            <person name="Aluru S."/>
            <person name="Martienssen R.A."/>
            <person name="Clifton S.W."/>
            <person name="McCombie W.R."/>
            <person name="Wing R.A."/>
            <person name="Wilson R.K."/>
        </authorList>
    </citation>
    <scope>NUCLEOTIDE SEQUENCE [LARGE SCALE GENOMIC DNA]</scope>
    <source>
        <strain evidence="3">cv. B73</strain>
    </source>
</reference>
<dbReference type="Proteomes" id="UP000007305">
    <property type="component" value="Chromosome 8"/>
</dbReference>
<dbReference type="EnsemblPlants" id="Zm00001eb341070_T001">
    <property type="protein sequence ID" value="Zm00001eb341070_P001"/>
    <property type="gene ID" value="Zm00001eb341070"/>
</dbReference>
<reference evidence="2" key="3">
    <citation type="submission" date="2021-05" db="UniProtKB">
        <authorList>
            <consortium name="EnsemblPlants"/>
        </authorList>
    </citation>
    <scope>IDENTIFICATION</scope>
    <source>
        <strain evidence="2">cv. B73</strain>
    </source>
</reference>
<feature type="region of interest" description="Disordered" evidence="1">
    <location>
        <begin position="1"/>
        <end position="58"/>
    </location>
</feature>
<proteinExistence type="predicted"/>
<organism evidence="2 3">
    <name type="scientific">Zea mays</name>
    <name type="common">Maize</name>
    <dbReference type="NCBI Taxonomy" id="4577"/>
    <lineage>
        <taxon>Eukaryota</taxon>
        <taxon>Viridiplantae</taxon>
        <taxon>Streptophyta</taxon>
        <taxon>Embryophyta</taxon>
        <taxon>Tracheophyta</taxon>
        <taxon>Spermatophyta</taxon>
        <taxon>Magnoliopsida</taxon>
        <taxon>Liliopsida</taxon>
        <taxon>Poales</taxon>
        <taxon>Poaceae</taxon>
        <taxon>PACMAD clade</taxon>
        <taxon>Panicoideae</taxon>
        <taxon>Andropogonodae</taxon>
        <taxon>Andropogoneae</taxon>
        <taxon>Tripsacinae</taxon>
        <taxon>Zea</taxon>
    </lineage>
</organism>
<keyword evidence="3" id="KW-1185">Reference proteome</keyword>
<dbReference type="InParanoid" id="A0A804QKP8"/>
<feature type="region of interest" description="Disordered" evidence="1">
    <location>
        <begin position="93"/>
        <end position="122"/>
    </location>
</feature>
<evidence type="ECO:0000313" key="3">
    <source>
        <dbReference type="Proteomes" id="UP000007305"/>
    </source>
</evidence>
<name>A0A804QKP8_MAIZE</name>
<evidence type="ECO:0000313" key="2">
    <source>
        <dbReference type="EnsemblPlants" id="Zm00001eb341070_P001"/>
    </source>
</evidence>
<reference evidence="2" key="2">
    <citation type="submission" date="2019-07" db="EMBL/GenBank/DDBJ databases">
        <authorList>
            <person name="Seetharam A."/>
            <person name="Woodhouse M."/>
            <person name="Cannon E."/>
        </authorList>
    </citation>
    <scope>NUCLEOTIDE SEQUENCE [LARGE SCALE GENOMIC DNA]</scope>
    <source>
        <strain evidence="2">cv. B73</strain>
    </source>
</reference>
<dbReference type="AlphaFoldDB" id="A0A804QKP8"/>
<dbReference type="Gramene" id="Zm00001eb341070_T001">
    <property type="protein sequence ID" value="Zm00001eb341070_P001"/>
    <property type="gene ID" value="Zm00001eb341070"/>
</dbReference>
<accession>A0A804QKP8</accession>
<protein>
    <submittedName>
        <fullName evidence="2">Uncharacterized protein</fullName>
    </submittedName>
</protein>
<sequence length="122" mass="12900">MGLEPRSRAAGCRPWRGGAGAPWKGAGNQGAMDRDSRAAAGRHGRRAEPPACCTPGTEEGGRSYCWECGAMDRGRQLQGSGGQPWLMAAERAEREGKKRSNDVVPWEGAAARHAARAPSWGG</sequence>